<sequence>MTTSAARPSTSPAPEYPVHRSVVAHVTGGLDGVLRVATVLRGRRYRVRDLAVDIREGVVVSEVRATVLLTASETTLLLERLRRLASVTSADG</sequence>
<keyword evidence="2" id="KW-1185">Reference proteome</keyword>
<name>A0ABN1PEK5_9PSEU</name>
<gene>
    <name evidence="1" type="ORF">GCM10009559_12590</name>
</gene>
<organism evidence="1 2">
    <name type="scientific">Pseudonocardia zijingensis</name>
    <dbReference type="NCBI Taxonomy" id="153376"/>
    <lineage>
        <taxon>Bacteria</taxon>
        <taxon>Bacillati</taxon>
        <taxon>Actinomycetota</taxon>
        <taxon>Actinomycetes</taxon>
        <taxon>Pseudonocardiales</taxon>
        <taxon>Pseudonocardiaceae</taxon>
        <taxon>Pseudonocardia</taxon>
    </lineage>
</organism>
<proteinExistence type="predicted"/>
<dbReference type="Proteomes" id="UP001499967">
    <property type="component" value="Unassembled WGS sequence"/>
</dbReference>
<dbReference type="RefSeq" id="WP_343939891.1">
    <property type="nucleotide sequence ID" value="NZ_BAAAHP010000033.1"/>
</dbReference>
<reference evidence="1 2" key="1">
    <citation type="journal article" date="2019" name="Int. J. Syst. Evol. Microbiol.">
        <title>The Global Catalogue of Microorganisms (GCM) 10K type strain sequencing project: providing services to taxonomists for standard genome sequencing and annotation.</title>
        <authorList>
            <consortium name="The Broad Institute Genomics Platform"/>
            <consortium name="The Broad Institute Genome Sequencing Center for Infectious Disease"/>
            <person name="Wu L."/>
            <person name="Ma J."/>
        </authorList>
    </citation>
    <scope>NUCLEOTIDE SEQUENCE [LARGE SCALE GENOMIC DNA]</scope>
    <source>
        <strain evidence="1 2">JCM 11117</strain>
    </source>
</reference>
<accession>A0ABN1PEK5</accession>
<dbReference type="EMBL" id="BAAAHP010000033">
    <property type="protein sequence ID" value="GAA0927027.1"/>
    <property type="molecule type" value="Genomic_DNA"/>
</dbReference>
<evidence type="ECO:0000313" key="1">
    <source>
        <dbReference type="EMBL" id="GAA0927027.1"/>
    </source>
</evidence>
<protein>
    <submittedName>
        <fullName evidence="1">Uncharacterized protein</fullName>
    </submittedName>
</protein>
<comment type="caution">
    <text evidence="1">The sequence shown here is derived from an EMBL/GenBank/DDBJ whole genome shotgun (WGS) entry which is preliminary data.</text>
</comment>
<evidence type="ECO:0000313" key="2">
    <source>
        <dbReference type="Proteomes" id="UP001499967"/>
    </source>
</evidence>